<proteinExistence type="inferred from homology"/>
<evidence type="ECO:0000256" key="5">
    <source>
        <dbReference type="ARBA" id="ARBA00023136"/>
    </source>
</evidence>
<comment type="caution">
    <text evidence="9">The sequence shown here is derived from an EMBL/GenBank/DDBJ whole genome shotgun (WGS) entry which is preliminary data.</text>
</comment>
<organism evidence="9 10">
    <name type="scientific">Acromyrmex charruanus</name>
    <dbReference type="NCBI Taxonomy" id="2715315"/>
    <lineage>
        <taxon>Eukaryota</taxon>
        <taxon>Metazoa</taxon>
        <taxon>Ecdysozoa</taxon>
        <taxon>Arthropoda</taxon>
        <taxon>Hexapoda</taxon>
        <taxon>Insecta</taxon>
        <taxon>Pterygota</taxon>
        <taxon>Neoptera</taxon>
        <taxon>Endopterygota</taxon>
        <taxon>Hymenoptera</taxon>
        <taxon>Apocrita</taxon>
        <taxon>Aculeata</taxon>
        <taxon>Formicoidea</taxon>
        <taxon>Formicidae</taxon>
        <taxon>Myrmicinae</taxon>
        <taxon>Acromyrmex</taxon>
    </lineage>
</organism>
<evidence type="ECO:0000313" key="10">
    <source>
        <dbReference type="Proteomes" id="UP000669903"/>
    </source>
</evidence>
<evidence type="ECO:0000256" key="1">
    <source>
        <dbReference type="ARBA" id="ARBA00004123"/>
    </source>
</evidence>
<feature type="transmembrane region" description="Helical" evidence="7">
    <location>
        <begin position="100"/>
        <end position="121"/>
    </location>
</feature>
<comment type="function">
    <text evidence="6">Component of the cytochrome c oxidase, the last enzyme in the mitochondrial electron transport chain which drives oxidative phosphorylation. The respiratory chain contains 3 multisubunit complexes succinate dehydrogenase (complex II, CII), ubiquinol-cytochrome c oxidoreductase (cytochrome b-c1 complex, complex III, CIII) and cytochrome c oxidase (complex IV, CIV), that cooperate to transfer electrons derived from NADH and succinate to molecular oxygen, creating an electrochemical gradient over the inner membrane that drives transmembrane transport and the ATP synthase. Cytochrome c oxidase is the component of the respiratory chain that catalyzes the reduction of oxygen to water. Electrons originating from reduced cytochrome c in the intermembrane space (IMS) are transferred via the dinuclear copper A center (CU(A)) of subunit 2 and heme A of subunit 1 to the active site in subunit 1, a binuclear center (BNC) formed by heme A3 and copper B (CU(B)). The BNC reduces molecular oxygen to 2 water molecules using 4 electrons from cytochrome c in the IMS and 4 protons from the mitochondrial matrix.</text>
</comment>
<dbReference type="EMBL" id="JAANIC010001132">
    <property type="protein sequence ID" value="KAG5347134.1"/>
    <property type="molecule type" value="Genomic_DNA"/>
</dbReference>
<dbReference type="GO" id="GO:0022904">
    <property type="term" value="P:respiratory electron transport chain"/>
    <property type="evidence" value="ECO:0007669"/>
    <property type="project" value="InterPro"/>
</dbReference>
<keyword evidence="6" id="KW-0496">Mitochondrion</keyword>
<dbReference type="Proteomes" id="UP000669903">
    <property type="component" value="Unassembled WGS sequence"/>
</dbReference>
<dbReference type="PANTHER" id="PTHR47326:SF1">
    <property type="entry name" value="HTH PSQ-TYPE DOMAIN-CONTAINING PROTEIN"/>
    <property type="match status" value="1"/>
</dbReference>
<dbReference type="PANTHER" id="PTHR47326">
    <property type="entry name" value="TRANSPOSABLE ELEMENT TC3 TRANSPOSASE-LIKE PROTEIN"/>
    <property type="match status" value="1"/>
</dbReference>
<dbReference type="GO" id="GO:0016020">
    <property type="term" value="C:membrane"/>
    <property type="evidence" value="ECO:0007669"/>
    <property type="project" value="UniProtKB-SubCell"/>
</dbReference>
<evidence type="ECO:0000256" key="2">
    <source>
        <dbReference type="ARBA" id="ARBA00004141"/>
    </source>
</evidence>
<dbReference type="InterPro" id="IPR000298">
    <property type="entry name" value="Cyt_c_oxidase-like_su3"/>
</dbReference>
<keyword evidence="10" id="KW-1185">Reference proteome</keyword>
<dbReference type="GO" id="GO:0005634">
    <property type="term" value="C:nucleus"/>
    <property type="evidence" value="ECO:0007669"/>
    <property type="project" value="UniProtKB-SubCell"/>
</dbReference>
<evidence type="ECO:0000313" key="9">
    <source>
        <dbReference type="EMBL" id="KAG5347134.1"/>
    </source>
</evidence>
<dbReference type="InterPro" id="IPR036397">
    <property type="entry name" value="RNaseH_sf"/>
</dbReference>
<dbReference type="SUPFAM" id="SSF46689">
    <property type="entry name" value="Homeodomain-like"/>
    <property type="match status" value="1"/>
</dbReference>
<feature type="transmembrane region" description="Helical" evidence="7">
    <location>
        <begin position="59"/>
        <end position="80"/>
    </location>
</feature>
<feature type="non-terminal residue" evidence="9">
    <location>
        <position position="1"/>
    </location>
</feature>
<dbReference type="InterPro" id="IPR013833">
    <property type="entry name" value="Cyt_c_oxidase_su3_a-hlx"/>
</dbReference>
<name>A0A836GQ03_9HYME</name>
<dbReference type="Pfam" id="PF00510">
    <property type="entry name" value="COX3"/>
    <property type="match status" value="1"/>
</dbReference>
<feature type="transmembrane region" description="Helical" evidence="7">
    <location>
        <begin position="22"/>
        <end position="47"/>
    </location>
</feature>
<dbReference type="PROSITE" id="PS50253">
    <property type="entry name" value="COX3"/>
    <property type="match status" value="1"/>
</dbReference>
<evidence type="ECO:0000256" key="6">
    <source>
        <dbReference type="RuleBase" id="RU003375"/>
    </source>
</evidence>
<protein>
    <recommendedName>
        <fullName evidence="6">Cytochrome c oxidase subunit 3</fullName>
    </recommendedName>
</protein>
<comment type="subcellular location">
    <subcellularLocation>
        <location evidence="2">Membrane</location>
        <topology evidence="2">Multi-pass membrane protein</topology>
    </subcellularLocation>
    <subcellularLocation>
        <location evidence="1">Nucleus</location>
    </subcellularLocation>
</comment>
<feature type="domain" description="Heme-copper oxidase subunit III family profile" evidence="8">
    <location>
        <begin position="1"/>
        <end position="147"/>
    </location>
</feature>
<evidence type="ECO:0000256" key="3">
    <source>
        <dbReference type="ARBA" id="ARBA00022692"/>
    </source>
</evidence>
<feature type="non-terminal residue" evidence="9">
    <location>
        <position position="455"/>
    </location>
</feature>
<dbReference type="GO" id="GO:0003676">
    <property type="term" value="F:nucleic acid binding"/>
    <property type="evidence" value="ECO:0007669"/>
    <property type="project" value="InterPro"/>
</dbReference>
<dbReference type="GO" id="GO:0004129">
    <property type="term" value="F:cytochrome-c oxidase activity"/>
    <property type="evidence" value="ECO:0007669"/>
    <property type="project" value="InterPro"/>
</dbReference>
<sequence>NLFISYMFNKFKILINYSFSNIIIFTKLILFIFFINFLKIGIILFIISEIFSRYKRKKSLLITITLRIYFFLLQLIEYINSPFTIADSIYGSTFFIVTDFHGIHVIIGTLFLSVCLISVVATQRAFRARFEIPPHRLVPGRNSILSWVNSFQECGSVAKPRNGRQRNSRTPEAVERVRQSILRSPRRSARKHAVALGISDTTVRRILHEELQFHPYKLAVVQQLSERDFVARQNACELLLDNLPQDAVVFFSDEAHFHISGSVNKQNMRYWSGENPRELHQKPLHCERVTVWCAISVMGIIGPYFFEENERAVTVSAARYRSMIEEFFLPSLEEMNVRDVWFQQDGATAHTARDSMNLLRQRFPDRLISLRGDLPWPARSPDLSPCDFFLWGYLKSLVYVDRPRTIDHLKNNIRDAIANIPIDMLRRVDENFKKRLNQCMHDGGRHLTDVIFKTV</sequence>
<comment type="similarity">
    <text evidence="6">Belongs to the cytochrome c oxidase subunit 3 family.</text>
</comment>
<dbReference type="InterPro" id="IPR009057">
    <property type="entry name" value="Homeodomain-like_sf"/>
</dbReference>
<dbReference type="Gene3D" id="1.20.120.80">
    <property type="entry name" value="Cytochrome c oxidase, subunit III, four-helix bundle"/>
    <property type="match status" value="1"/>
</dbReference>
<reference evidence="9" key="1">
    <citation type="submission" date="2020-03" db="EMBL/GenBank/DDBJ databases">
        <title>Relaxed selection underlies rapid genomic changes in the transitions from sociality to social parasitism in ants.</title>
        <authorList>
            <person name="Bi X."/>
        </authorList>
    </citation>
    <scope>NUCLEOTIDE SEQUENCE</scope>
    <source>
        <strain evidence="9">BGI-DK2014a</strain>
        <tissue evidence="9">Whole body</tissue>
    </source>
</reference>
<keyword evidence="4 7" id="KW-1133">Transmembrane helix</keyword>
<gene>
    <name evidence="9" type="primary">Coiii_2</name>
    <name evidence="9" type="ORF">G6Z76_0004215</name>
</gene>
<evidence type="ECO:0000256" key="7">
    <source>
        <dbReference type="SAM" id="Phobius"/>
    </source>
</evidence>
<accession>A0A836GQ03</accession>
<dbReference type="Gene3D" id="3.30.420.10">
    <property type="entry name" value="Ribonuclease H-like superfamily/Ribonuclease H"/>
    <property type="match status" value="1"/>
</dbReference>
<evidence type="ECO:0000259" key="8">
    <source>
        <dbReference type="PROSITE" id="PS50253"/>
    </source>
</evidence>
<dbReference type="AlphaFoldDB" id="A0A836GQ03"/>
<evidence type="ECO:0000256" key="4">
    <source>
        <dbReference type="ARBA" id="ARBA00022989"/>
    </source>
</evidence>
<keyword evidence="3 6" id="KW-0812">Transmembrane</keyword>
<dbReference type="SUPFAM" id="SSF81452">
    <property type="entry name" value="Cytochrome c oxidase subunit III-like"/>
    <property type="match status" value="1"/>
</dbReference>
<dbReference type="InterPro" id="IPR035973">
    <property type="entry name" value="Cyt_c_oxidase_su3-like_sf"/>
</dbReference>
<keyword evidence="5 7" id="KW-0472">Membrane</keyword>